<accession>A0ABY5SX59</accession>
<name>A0ABY5SX59_9SPHN</name>
<proteinExistence type="predicted"/>
<evidence type="ECO:0000313" key="1">
    <source>
        <dbReference type="EMBL" id="UVI38804.1"/>
    </source>
</evidence>
<keyword evidence="2" id="KW-1185">Reference proteome</keyword>
<evidence type="ECO:0000313" key="2">
    <source>
        <dbReference type="Proteomes" id="UP001065265"/>
    </source>
</evidence>
<organism evidence="1 2">
    <name type="scientific">Qipengyuania spongiae</name>
    <dbReference type="NCBI Taxonomy" id="2909673"/>
    <lineage>
        <taxon>Bacteria</taxon>
        <taxon>Pseudomonadati</taxon>
        <taxon>Pseudomonadota</taxon>
        <taxon>Alphaproteobacteria</taxon>
        <taxon>Sphingomonadales</taxon>
        <taxon>Erythrobacteraceae</taxon>
        <taxon>Qipengyuania</taxon>
    </lineage>
</organism>
<protein>
    <submittedName>
        <fullName evidence="1">Uncharacterized protein</fullName>
    </submittedName>
</protein>
<sequence length="206" mass="23299">MTADPIFNAVASTEIIWAEIYRLVATLPDAFSPDLVLCDWTEEGLEDDWAGRRTGFHFEVTKAVKGQRLPSQLLFVFDLARPESPTSWPQARKAILTCAYEPKFGDRWGVDQVVIGMDGQLISKDSRDNCTQLANGRLIVWDQNELPWHQQAWFFSVLLRDIQNREALLKEVVSPIKGLLLSDLPVESVFDQTSAIRFTDISTSSI</sequence>
<dbReference type="Proteomes" id="UP001065265">
    <property type="component" value="Chromosome"/>
</dbReference>
<dbReference type="RefSeq" id="WP_265557982.1">
    <property type="nucleotide sequence ID" value="NZ_CP092471.1"/>
</dbReference>
<gene>
    <name evidence="1" type="ORF">L1F33_11190</name>
</gene>
<dbReference type="EMBL" id="CP092471">
    <property type="protein sequence ID" value="UVI38804.1"/>
    <property type="molecule type" value="Genomic_DNA"/>
</dbReference>
<reference evidence="1" key="1">
    <citation type="submission" date="2022-02" db="EMBL/GenBank/DDBJ databases">
        <title>Qipengyuania spongiae sp. nov., isolated from marine sponge.</title>
        <authorList>
            <person name="Li Z."/>
            <person name="Zhang M."/>
        </authorList>
    </citation>
    <scope>NUCLEOTIDE SEQUENCE</scope>
    <source>
        <strain evidence="1">PHS-Z21</strain>
    </source>
</reference>